<dbReference type="GO" id="GO:0009395">
    <property type="term" value="P:phospholipid catabolic process"/>
    <property type="evidence" value="ECO:0007669"/>
    <property type="project" value="TreeGrafter"/>
</dbReference>
<protein>
    <recommendedName>
        <fullName evidence="3">C2 domain-containing protein</fullName>
    </recommendedName>
</protein>
<dbReference type="InterPro" id="IPR035892">
    <property type="entry name" value="C2_domain_sf"/>
</dbReference>
<evidence type="ECO:0000256" key="1">
    <source>
        <dbReference type="ARBA" id="ARBA00022737"/>
    </source>
</evidence>
<dbReference type="PROSITE" id="PS50004">
    <property type="entry name" value="C2"/>
    <property type="match status" value="1"/>
</dbReference>
<comment type="caution">
    <text evidence="4">The sequence shown here is derived from an EMBL/GenBank/DDBJ whole genome shotgun (WGS) entry which is preliminary data.</text>
</comment>
<keyword evidence="5" id="KW-1185">Reference proteome</keyword>
<keyword evidence="2" id="KW-0443">Lipid metabolism</keyword>
<organism evidence="4 5">
    <name type="scientific">Coptis chinensis</name>
    <dbReference type="NCBI Taxonomy" id="261450"/>
    <lineage>
        <taxon>Eukaryota</taxon>
        <taxon>Viridiplantae</taxon>
        <taxon>Streptophyta</taxon>
        <taxon>Embryophyta</taxon>
        <taxon>Tracheophyta</taxon>
        <taxon>Spermatophyta</taxon>
        <taxon>Magnoliopsida</taxon>
        <taxon>Ranunculales</taxon>
        <taxon>Ranunculaceae</taxon>
        <taxon>Coptidoideae</taxon>
        <taxon>Coptis</taxon>
    </lineage>
</organism>
<dbReference type="Pfam" id="PF00168">
    <property type="entry name" value="C2"/>
    <property type="match status" value="1"/>
</dbReference>
<dbReference type="PANTHER" id="PTHR18896">
    <property type="entry name" value="PHOSPHOLIPASE D"/>
    <property type="match status" value="1"/>
</dbReference>
<evidence type="ECO:0000259" key="3">
    <source>
        <dbReference type="PROSITE" id="PS50004"/>
    </source>
</evidence>
<reference evidence="4 5" key="1">
    <citation type="submission" date="2020-10" db="EMBL/GenBank/DDBJ databases">
        <title>The Coptis chinensis genome and diversification of protoberbering-type alkaloids.</title>
        <authorList>
            <person name="Wang B."/>
            <person name="Shu S."/>
            <person name="Song C."/>
            <person name="Liu Y."/>
        </authorList>
    </citation>
    <scope>NUCLEOTIDE SEQUENCE [LARGE SCALE GENOMIC DNA]</scope>
    <source>
        <strain evidence="4">HL-2020</strain>
        <tissue evidence="4">Leaf</tissue>
    </source>
</reference>
<dbReference type="SMART" id="SM00239">
    <property type="entry name" value="C2"/>
    <property type="match status" value="1"/>
</dbReference>
<dbReference type="PANTHER" id="PTHR18896:SF65">
    <property type="entry name" value="PHOSPHOLIPASE D BETA 1"/>
    <property type="match status" value="1"/>
</dbReference>
<keyword evidence="1" id="KW-0677">Repeat</keyword>
<dbReference type="EMBL" id="JADFTS010000002">
    <property type="protein sequence ID" value="KAF9620159.1"/>
    <property type="molecule type" value="Genomic_DNA"/>
</dbReference>
<sequence length="263" mass="29372">MLSESFLQGNNNGLRFIKFIRLTRRERQSYAGLSVGYVEYIFCSKTTFLGSFALLGSIVPQDVGVVKKLRKAGWKLRKQKCCYPTSTTLFHTFKSNSDSARHSQNPSAYVSSPSLENSQHGQFLQIVPVRSSKSSLKVMLLHGNLDIWVYEVKNLPNMDMFHKTLTDMFVKRLGNVTNKIEGHVSKVTSDPYVTVLVANAVVGRSYVISNNDNPVWTQHFSVPIVHHAAEAHFIVKDSDIVGSQDIAVVAIPVENIISGNKIE</sequence>
<gene>
    <name evidence="4" type="ORF">IFM89_010818</name>
</gene>
<evidence type="ECO:0000313" key="5">
    <source>
        <dbReference type="Proteomes" id="UP000631114"/>
    </source>
</evidence>
<evidence type="ECO:0000313" key="4">
    <source>
        <dbReference type="EMBL" id="KAF9620159.1"/>
    </source>
</evidence>
<dbReference type="SUPFAM" id="SSF49562">
    <property type="entry name" value="C2 domain (Calcium/lipid-binding domain, CaLB)"/>
    <property type="match status" value="1"/>
</dbReference>
<dbReference type="OrthoDB" id="14911at2759"/>
<accession>A0A835IMY1</accession>
<dbReference type="GO" id="GO:0004630">
    <property type="term" value="F:phospholipase D activity"/>
    <property type="evidence" value="ECO:0007669"/>
    <property type="project" value="TreeGrafter"/>
</dbReference>
<dbReference type="InterPro" id="IPR000008">
    <property type="entry name" value="C2_dom"/>
</dbReference>
<dbReference type="Proteomes" id="UP000631114">
    <property type="component" value="Unassembled WGS sequence"/>
</dbReference>
<dbReference type="GO" id="GO:0005886">
    <property type="term" value="C:plasma membrane"/>
    <property type="evidence" value="ECO:0007669"/>
    <property type="project" value="TreeGrafter"/>
</dbReference>
<proteinExistence type="predicted"/>
<dbReference type="InterPro" id="IPR015679">
    <property type="entry name" value="PLipase_D_fam"/>
</dbReference>
<dbReference type="Gene3D" id="2.60.40.150">
    <property type="entry name" value="C2 domain"/>
    <property type="match status" value="1"/>
</dbReference>
<name>A0A835IMY1_9MAGN</name>
<feature type="domain" description="C2" evidence="3">
    <location>
        <begin position="125"/>
        <end position="263"/>
    </location>
</feature>
<dbReference type="CDD" id="cd04015">
    <property type="entry name" value="C2_plant_PLD"/>
    <property type="match status" value="1"/>
</dbReference>
<evidence type="ECO:0000256" key="2">
    <source>
        <dbReference type="ARBA" id="ARBA00023098"/>
    </source>
</evidence>
<dbReference type="AlphaFoldDB" id="A0A835IMY1"/>